<dbReference type="Pfam" id="PF01593">
    <property type="entry name" value="Amino_oxidase"/>
    <property type="match status" value="1"/>
</dbReference>
<evidence type="ECO:0000256" key="2">
    <source>
        <dbReference type="SAM" id="MobiDB-lite"/>
    </source>
</evidence>
<dbReference type="PANTHER" id="PTHR10742:SF373">
    <property type="entry name" value="LYSINE-SPECIFIC HISTONE DEMETHYLASE 1 HOMOLOG 2"/>
    <property type="match status" value="1"/>
</dbReference>
<feature type="compositionally biased region" description="Basic residues" evidence="2">
    <location>
        <begin position="25"/>
        <end position="37"/>
    </location>
</feature>
<protein>
    <recommendedName>
        <fullName evidence="3">SWIRM domain-containing protein</fullName>
    </recommendedName>
</protein>
<feature type="compositionally biased region" description="Polar residues" evidence="2">
    <location>
        <begin position="83"/>
        <end position="92"/>
    </location>
</feature>
<dbReference type="SUPFAM" id="SSF46689">
    <property type="entry name" value="Homeodomain-like"/>
    <property type="match status" value="1"/>
</dbReference>
<dbReference type="SUPFAM" id="SSF54373">
    <property type="entry name" value="FAD-linked reductases, C-terminal domain"/>
    <property type="match status" value="1"/>
</dbReference>
<dbReference type="Gene3D" id="3.50.50.60">
    <property type="entry name" value="FAD/NAD(P)-binding domain"/>
    <property type="match status" value="1"/>
</dbReference>
<dbReference type="Gene3D" id="1.10.10.10">
    <property type="entry name" value="Winged helix-like DNA-binding domain superfamily/Winged helix DNA-binding domain"/>
    <property type="match status" value="1"/>
</dbReference>
<dbReference type="Gene3D" id="3.90.660.10">
    <property type="match status" value="1"/>
</dbReference>
<evidence type="ECO:0000313" key="4">
    <source>
        <dbReference type="EMBL" id="KAK3282403.1"/>
    </source>
</evidence>
<reference evidence="4 5" key="1">
    <citation type="journal article" date="2015" name="Genome Biol. Evol.">
        <title>Comparative Genomics of a Bacterivorous Green Alga Reveals Evolutionary Causalities and Consequences of Phago-Mixotrophic Mode of Nutrition.</title>
        <authorList>
            <person name="Burns J.A."/>
            <person name="Paasch A."/>
            <person name="Narechania A."/>
            <person name="Kim E."/>
        </authorList>
    </citation>
    <scope>NUCLEOTIDE SEQUENCE [LARGE SCALE GENOMIC DNA]</scope>
    <source>
        <strain evidence="4 5">PLY_AMNH</strain>
    </source>
</reference>
<feature type="compositionally biased region" description="Polar residues" evidence="2">
    <location>
        <begin position="46"/>
        <end position="71"/>
    </location>
</feature>
<keyword evidence="5" id="KW-1185">Reference proteome</keyword>
<evidence type="ECO:0000259" key="3">
    <source>
        <dbReference type="PROSITE" id="PS50934"/>
    </source>
</evidence>
<dbReference type="AlphaFoldDB" id="A0AAE0GQL6"/>
<comment type="caution">
    <text evidence="4">The sequence shown here is derived from an EMBL/GenBank/DDBJ whole genome shotgun (WGS) entry which is preliminary data.</text>
</comment>
<feature type="compositionally biased region" description="Polar residues" evidence="2">
    <location>
        <begin position="1"/>
        <end position="15"/>
    </location>
</feature>
<comment type="similarity">
    <text evidence="1">Belongs to the flavin monoamine oxidase family.</text>
</comment>
<feature type="domain" description="SWIRM" evidence="3">
    <location>
        <begin position="201"/>
        <end position="292"/>
    </location>
</feature>
<dbReference type="InterPro" id="IPR017956">
    <property type="entry name" value="AT_hook_DNA-bd_motif"/>
</dbReference>
<dbReference type="InterPro" id="IPR009057">
    <property type="entry name" value="Homeodomain-like_sf"/>
</dbReference>
<dbReference type="PANTHER" id="PTHR10742">
    <property type="entry name" value="FLAVIN MONOAMINE OXIDASE"/>
    <property type="match status" value="1"/>
</dbReference>
<dbReference type="InterPro" id="IPR007526">
    <property type="entry name" value="SWIRM"/>
</dbReference>
<gene>
    <name evidence="4" type="ORF">CYMTET_9856</name>
</gene>
<dbReference type="SMART" id="SM00384">
    <property type="entry name" value="AT_hook"/>
    <property type="match status" value="3"/>
</dbReference>
<dbReference type="SUPFAM" id="SSF51905">
    <property type="entry name" value="FAD/NAD(P)-binding domain"/>
    <property type="match status" value="1"/>
</dbReference>
<sequence>MTESDPNQGDVSTAAVTVEEPPQIPKRRGPGRPRKHPLPAEAPPSENLQIESTGNQHPSQVGDVPSQSTLNVPKRRGRPKKIVQTNPGNQSFHGEATAVENSESTPKRGAGRPRKTTGIDLEIPLAEAAAENGQSGVQERELSGAATGDGANSLKRTTRPKKESSYSFGDDDFDFEDRKQEEERASKKVKITHREITPEVEANTAEAVGLHPYDIVDGEKQFLPDDVDQDVYPQVRNHVLTKWRHNVLRRLTPEDACASIQKRFHPLCVAAHTFLERYGYINFGVAPAFRLVAPPDPGTNGKPSVLVIGAGLSGLAAARQLLSFGHSVLVLEGRQRPGGRVYTKRLAAPDDTHAAAADLGGSVITGIDGNPLAVLAKQLRIPLHVVRSECPLYMSNGHLIDEDVDARVDKQFNQLLDDCNAWREQMPVADNVRLSTALETFRVQRGIGDMPHEHHILNWHIANLEYANAACMHELSLAHWDQDDPNELQGHHCFLPGGNLRLVTALAEGVPVFYSTAALQIAHGQNGVEVTCTNGKVFRADVALCTMPLGVLKSGSIQFEPELPGRKQHAIRSLGFGLLNKVAMLFPHAFWGDGIDTFGRVADSTGRRGEYFLFYSYHRIAGGSLLMGLVAGDAAKTFEGRSQEDIAAEVLQVLHGIYDKQGIHVPEPLRIECTGWASDPLARGSYSHVAVGASGEDYNTMAEAIDGRLFFAGEATTIEHPATMHGAFLTGLREAGKIASLPAAALQPAKAPLPPTIQQESQVDAGRGSKNLDHLVGPTAQHLRFVFTSPDEEFGAFAAVYHPQAPLDNARLALVKVELGPAMGQEEERDIGAGNVASEERPVVLYLQLRRRSVLELRDTLGGDIRRLQARHSRHAGGTCRSVQQSIFSAERGRCLPLTGGGVERNASVRCLHWGHLAGGCSGGYIGGISLGACGGYIGGTSLGACDGYMGASR</sequence>
<accession>A0AAE0GQL6</accession>
<dbReference type="InterPro" id="IPR050281">
    <property type="entry name" value="Flavin_monoamine_oxidase"/>
</dbReference>
<organism evidence="4 5">
    <name type="scientific">Cymbomonas tetramitiformis</name>
    <dbReference type="NCBI Taxonomy" id="36881"/>
    <lineage>
        <taxon>Eukaryota</taxon>
        <taxon>Viridiplantae</taxon>
        <taxon>Chlorophyta</taxon>
        <taxon>Pyramimonadophyceae</taxon>
        <taxon>Pyramimonadales</taxon>
        <taxon>Pyramimonadaceae</taxon>
        <taxon>Cymbomonas</taxon>
    </lineage>
</organism>
<name>A0AAE0GQL6_9CHLO</name>
<dbReference type="InterPro" id="IPR002937">
    <property type="entry name" value="Amino_oxidase"/>
</dbReference>
<proteinExistence type="inferred from homology"/>
<evidence type="ECO:0000313" key="5">
    <source>
        <dbReference type="Proteomes" id="UP001190700"/>
    </source>
</evidence>
<dbReference type="GO" id="GO:0003677">
    <property type="term" value="F:DNA binding"/>
    <property type="evidence" value="ECO:0007669"/>
    <property type="project" value="InterPro"/>
</dbReference>
<dbReference type="PROSITE" id="PS50934">
    <property type="entry name" value="SWIRM"/>
    <property type="match status" value="1"/>
</dbReference>
<feature type="region of interest" description="Disordered" evidence="2">
    <location>
        <begin position="1"/>
        <end position="183"/>
    </location>
</feature>
<dbReference type="EMBL" id="LGRX02003331">
    <property type="protein sequence ID" value="KAK3282403.1"/>
    <property type="molecule type" value="Genomic_DNA"/>
</dbReference>
<dbReference type="Proteomes" id="UP001190700">
    <property type="component" value="Unassembled WGS sequence"/>
</dbReference>
<dbReference type="InterPro" id="IPR036188">
    <property type="entry name" value="FAD/NAD-bd_sf"/>
</dbReference>
<evidence type="ECO:0000256" key="1">
    <source>
        <dbReference type="ARBA" id="ARBA00005995"/>
    </source>
</evidence>
<dbReference type="GO" id="GO:0016491">
    <property type="term" value="F:oxidoreductase activity"/>
    <property type="evidence" value="ECO:0007669"/>
    <property type="project" value="InterPro"/>
</dbReference>
<dbReference type="PRINTS" id="PR00929">
    <property type="entry name" value="ATHOOK"/>
</dbReference>
<dbReference type="InterPro" id="IPR036388">
    <property type="entry name" value="WH-like_DNA-bd_sf"/>
</dbReference>
<dbReference type="Pfam" id="PF04433">
    <property type="entry name" value="SWIRM"/>
    <property type="match status" value="1"/>
</dbReference>